<dbReference type="Proteomes" id="UP001159405">
    <property type="component" value="Unassembled WGS sequence"/>
</dbReference>
<reference evidence="1 2" key="1">
    <citation type="submission" date="2022-05" db="EMBL/GenBank/DDBJ databases">
        <authorList>
            <consortium name="Genoscope - CEA"/>
            <person name="William W."/>
        </authorList>
    </citation>
    <scope>NUCLEOTIDE SEQUENCE [LARGE SCALE GENOMIC DNA]</scope>
</reference>
<evidence type="ECO:0000313" key="1">
    <source>
        <dbReference type="EMBL" id="CAH3172390.1"/>
    </source>
</evidence>
<evidence type="ECO:0000313" key="2">
    <source>
        <dbReference type="Proteomes" id="UP001159405"/>
    </source>
</evidence>
<dbReference type="EMBL" id="CALNXK010000172">
    <property type="protein sequence ID" value="CAH3172390.1"/>
    <property type="molecule type" value="Genomic_DNA"/>
</dbReference>
<organism evidence="1 2">
    <name type="scientific">Porites lobata</name>
    <dbReference type="NCBI Taxonomy" id="104759"/>
    <lineage>
        <taxon>Eukaryota</taxon>
        <taxon>Metazoa</taxon>
        <taxon>Cnidaria</taxon>
        <taxon>Anthozoa</taxon>
        <taxon>Hexacorallia</taxon>
        <taxon>Scleractinia</taxon>
        <taxon>Fungiina</taxon>
        <taxon>Poritidae</taxon>
        <taxon>Porites</taxon>
    </lineage>
</organism>
<name>A0ABN8R035_9CNID</name>
<comment type="caution">
    <text evidence="1">The sequence shown here is derived from an EMBL/GenBank/DDBJ whole genome shotgun (WGS) entry which is preliminary data.</text>
</comment>
<dbReference type="PANTHER" id="PTHR46670:SF3">
    <property type="entry name" value="ENDONUCLEASE_EXONUCLEASE_PHOSPHATASE DOMAIN-CONTAINING PROTEIN"/>
    <property type="match status" value="1"/>
</dbReference>
<accession>A0ABN8R035</accession>
<gene>
    <name evidence="1" type="ORF">PLOB_00012912</name>
</gene>
<dbReference type="PANTHER" id="PTHR46670">
    <property type="entry name" value="ENDO/EXONUCLEASE/PHOSPHATASE DOMAIN-CONTAINING PROTEIN"/>
    <property type="match status" value="1"/>
</dbReference>
<sequence length="102" mass="11243">MNIHVDDAGDADARNFLDLLESLGLQQHVRGPTHIHGHTLDLVVTRLAENIILDTPKADRYLSDHAAILCKLTSSKPLNTVKEVKYRKTKSVDISALSCELG</sequence>
<keyword evidence="2" id="KW-1185">Reference proteome</keyword>
<protein>
    <submittedName>
        <fullName evidence="1">Uncharacterized protein</fullName>
    </submittedName>
</protein>
<proteinExistence type="predicted"/>